<keyword evidence="3" id="KW-1185">Reference proteome</keyword>
<protein>
    <submittedName>
        <fullName evidence="2">Uncharacterized protein</fullName>
    </submittedName>
</protein>
<evidence type="ECO:0000313" key="3">
    <source>
        <dbReference type="Proteomes" id="UP001482620"/>
    </source>
</evidence>
<organism evidence="2 3">
    <name type="scientific">Ilyodon furcidens</name>
    <name type="common">goldbreast splitfin</name>
    <dbReference type="NCBI Taxonomy" id="33524"/>
    <lineage>
        <taxon>Eukaryota</taxon>
        <taxon>Metazoa</taxon>
        <taxon>Chordata</taxon>
        <taxon>Craniata</taxon>
        <taxon>Vertebrata</taxon>
        <taxon>Euteleostomi</taxon>
        <taxon>Actinopterygii</taxon>
        <taxon>Neopterygii</taxon>
        <taxon>Teleostei</taxon>
        <taxon>Neoteleostei</taxon>
        <taxon>Acanthomorphata</taxon>
        <taxon>Ovalentaria</taxon>
        <taxon>Atherinomorphae</taxon>
        <taxon>Cyprinodontiformes</taxon>
        <taxon>Goodeidae</taxon>
        <taxon>Ilyodon</taxon>
    </lineage>
</organism>
<evidence type="ECO:0000256" key="1">
    <source>
        <dbReference type="SAM" id="MobiDB-lite"/>
    </source>
</evidence>
<accession>A0ABV0UZE3</accession>
<evidence type="ECO:0000313" key="2">
    <source>
        <dbReference type="EMBL" id="MEQ2249912.1"/>
    </source>
</evidence>
<proteinExistence type="predicted"/>
<dbReference type="EMBL" id="JAHRIQ010087315">
    <property type="protein sequence ID" value="MEQ2249912.1"/>
    <property type="molecule type" value="Genomic_DNA"/>
</dbReference>
<reference evidence="2 3" key="1">
    <citation type="submission" date="2021-06" db="EMBL/GenBank/DDBJ databases">
        <authorList>
            <person name="Palmer J.M."/>
        </authorList>
    </citation>
    <scope>NUCLEOTIDE SEQUENCE [LARGE SCALE GENOMIC DNA]</scope>
    <source>
        <strain evidence="3">if_2019</strain>
        <tissue evidence="2">Muscle</tissue>
    </source>
</reference>
<name>A0ABV0UZE3_9TELE</name>
<sequence length="146" mass="16534">LAAVFDEDQRGGTESPRESISNGFSSDGASPEAMHYCPHLEYEDSSRGEIEVNEAILKTSMLHQFLSQNIQRTKSNLNQHSYVFYESEKVYHVKNVFVWVHELIHFSCTSCKKREFIACKAIVCENRCSVDAAFSAIILTQLFSSS</sequence>
<dbReference type="Proteomes" id="UP001482620">
    <property type="component" value="Unassembled WGS sequence"/>
</dbReference>
<comment type="caution">
    <text evidence="2">The sequence shown here is derived from an EMBL/GenBank/DDBJ whole genome shotgun (WGS) entry which is preliminary data.</text>
</comment>
<feature type="region of interest" description="Disordered" evidence="1">
    <location>
        <begin position="1"/>
        <end position="24"/>
    </location>
</feature>
<feature type="compositionally biased region" description="Basic and acidic residues" evidence="1">
    <location>
        <begin position="7"/>
        <end position="17"/>
    </location>
</feature>
<feature type="non-terminal residue" evidence="2">
    <location>
        <position position="1"/>
    </location>
</feature>
<gene>
    <name evidence="2" type="ORF">ILYODFUR_034468</name>
</gene>